<dbReference type="Gene3D" id="3.10.450.330">
    <property type="match status" value="1"/>
</dbReference>
<protein>
    <recommendedName>
        <fullName evidence="2">sucrose synthase</fullName>
        <ecNumber evidence="2">2.4.1.13</ecNumber>
    </recommendedName>
</protein>
<dbReference type="PANTHER" id="PTHR45839:SF29">
    <property type="entry name" value="SUCROSE SYNTHASE 1"/>
    <property type="match status" value="1"/>
</dbReference>
<dbReference type="InterPro" id="IPR056735">
    <property type="entry name" value="SUS_N"/>
</dbReference>
<sequence>MLCQQGKRIEDLSRRNRFYYVTGSNCYTPWVALSICPRPGVWEYVRVNVIKLAVEELKVPEYLQFKEQLMEEGCRSATSSRRSTRMTKIRLGLTIGFFAGSTLVYEEDNEMCNARNTKQTTITWLLFKCASASMDCMVL</sequence>
<evidence type="ECO:0000259" key="6">
    <source>
        <dbReference type="Pfam" id="PF24861"/>
    </source>
</evidence>
<gene>
    <name evidence="7" type="primary">SUS1_4</name>
    <name evidence="7" type="ORF">Zm00014a_013936</name>
</gene>
<keyword evidence="3" id="KW-0328">Glycosyltransferase</keyword>
<keyword evidence="4" id="KW-0808">Transferase</keyword>
<dbReference type="GO" id="GO:0005985">
    <property type="term" value="P:sucrose metabolic process"/>
    <property type="evidence" value="ECO:0007669"/>
    <property type="project" value="InterPro"/>
</dbReference>
<evidence type="ECO:0000313" key="7">
    <source>
        <dbReference type="EMBL" id="PWZ19738.1"/>
    </source>
</evidence>
<organism evidence="7 8">
    <name type="scientific">Zea mays</name>
    <name type="common">Maize</name>
    <dbReference type="NCBI Taxonomy" id="4577"/>
    <lineage>
        <taxon>Eukaryota</taxon>
        <taxon>Viridiplantae</taxon>
        <taxon>Streptophyta</taxon>
        <taxon>Embryophyta</taxon>
        <taxon>Tracheophyta</taxon>
        <taxon>Spermatophyta</taxon>
        <taxon>Magnoliopsida</taxon>
        <taxon>Liliopsida</taxon>
        <taxon>Poales</taxon>
        <taxon>Poaceae</taxon>
        <taxon>PACMAD clade</taxon>
        <taxon>Panicoideae</taxon>
        <taxon>Andropogonodae</taxon>
        <taxon>Andropogoneae</taxon>
        <taxon>Tripsacinae</taxon>
        <taxon>Zea</taxon>
    </lineage>
</organism>
<dbReference type="EC" id="2.4.1.13" evidence="2"/>
<proteinExistence type="inferred from homology"/>
<dbReference type="EMBL" id="NCVQ01000006">
    <property type="protein sequence ID" value="PWZ19738.1"/>
    <property type="molecule type" value="Genomic_DNA"/>
</dbReference>
<evidence type="ECO:0000256" key="2">
    <source>
        <dbReference type="ARBA" id="ARBA00012540"/>
    </source>
</evidence>
<dbReference type="InterPro" id="IPR012820">
    <property type="entry name" value="Sucrose_synthase_pln/cyn"/>
</dbReference>
<comment type="similarity">
    <text evidence="1">Belongs to the glycosyltransferase 1 family. Plant sucrose synthase subfamily.</text>
</comment>
<reference evidence="7 8" key="1">
    <citation type="journal article" date="2018" name="Nat. Genet.">
        <title>Extensive intraspecific gene order and gene structural variations between Mo17 and other maize genomes.</title>
        <authorList>
            <person name="Sun S."/>
            <person name="Zhou Y."/>
            <person name="Chen J."/>
            <person name="Shi J."/>
            <person name="Zhao H."/>
            <person name="Zhao H."/>
            <person name="Song W."/>
            <person name="Zhang M."/>
            <person name="Cui Y."/>
            <person name="Dong X."/>
            <person name="Liu H."/>
            <person name="Ma X."/>
            <person name="Jiao Y."/>
            <person name="Wang B."/>
            <person name="Wei X."/>
            <person name="Stein J.C."/>
            <person name="Glaubitz J.C."/>
            <person name="Lu F."/>
            <person name="Yu G."/>
            <person name="Liang C."/>
            <person name="Fengler K."/>
            <person name="Li B."/>
            <person name="Rafalski A."/>
            <person name="Schnable P.S."/>
            <person name="Ware D.H."/>
            <person name="Buckler E.S."/>
            <person name="Lai J."/>
        </authorList>
    </citation>
    <scope>NUCLEOTIDE SEQUENCE [LARGE SCALE GENOMIC DNA]</scope>
    <source>
        <strain evidence="8">cv. Missouri 17</strain>
        <tissue evidence="7">Seedling</tissue>
    </source>
</reference>
<accession>A0A3L6EGI1</accession>
<evidence type="ECO:0000313" key="8">
    <source>
        <dbReference type="Proteomes" id="UP000251960"/>
    </source>
</evidence>
<evidence type="ECO:0000256" key="1">
    <source>
        <dbReference type="ARBA" id="ARBA00005894"/>
    </source>
</evidence>
<dbReference type="Pfam" id="PF24861">
    <property type="entry name" value="SUS_N"/>
    <property type="match status" value="1"/>
</dbReference>
<dbReference type="GO" id="GO:0016157">
    <property type="term" value="F:sucrose synthase activity"/>
    <property type="evidence" value="ECO:0007669"/>
    <property type="project" value="UniProtKB-EC"/>
</dbReference>
<comment type="caution">
    <text evidence="7">The sequence shown here is derived from an EMBL/GenBank/DDBJ whole genome shotgun (WGS) entry which is preliminary data.</text>
</comment>
<comment type="catalytic activity">
    <reaction evidence="5">
        <text>an NDP-alpha-D-glucose + D-fructose = a ribonucleoside 5'-diphosphate + sucrose + H(+)</text>
        <dbReference type="Rhea" id="RHEA:16241"/>
        <dbReference type="ChEBI" id="CHEBI:15378"/>
        <dbReference type="ChEBI" id="CHEBI:17992"/>
        <dbReference type="ChEBI" id="CHEBI:37721"/>
        <dbReference type="ChEBI" id="CHEBI:57930"/>
        <dbReference type="ChEBI" id="CHEBI:76533"/>
        <dbReference type="EC" id="2.4.1.13"/>
    </reaction>
</comment>
<evidence type="ECO:0000256" key="5">
    <source>
        <dbReference type="ARBA" id="ARBA00049030"/>
    </source>
</evidence>
<dbReference type="Proteomes" id="UP000251960">
    <property type="component" value="Chromosome 5"/>
</dbReference>
<name>A0A3L6EGI1_MAIZE</name>
<evidence type="ECO:0000256" key="4">
    <source>
        <dbReference type="ARBA" id="ARBA00022679"/>
    </source>
</evidence>
<dbReference type="AlphaFoldDB" id="A0A3L6EGI1"/>
<evidence type="ECO:0000256" key="3">
    <source>
        <dbReference type="ARBA" id="ARBA00022676"/>
    </source>
</evidence>
<dbReference type="PANTHER" id="PTHR45839">
    <property type="match status" value="1"/>
</dbReference>
<feature type="domain" description="Sucrose synthase N-terminal" evidence="6">
    <location>
        <begin position="28"/>
        <end position="67"/>
    </location>
</feature>